<dbReference type="InterPro" id="IPR047618">
    <property type="entry name" value="QOR-like"/>
</dbReference>
<dbReference type="Gene3D" id="3.90.180.10">
    <property type="entry name" value="Medium-chain alcohol dehydrogenases, catalytic domain"/>
    <property type="match status" value="1"/>
</dbReference>
<dbReference type="EMBL" id="AZGY01000009">
    <property type="protein sequence ID" value="KZZ95260.1"/>
    <property type="molecule type" value="Genomic_DNA"/>
</dbReference>
<reference evidence="6 7" key="1">
    <citation type="journal article" date="2016" name="Genome Biol. Evol.">
        <title>Divergent and convergent evolution of fungal pathogenicity.</title>
        <authorList>
            <person name="Shang Y."/>
            <person name="Xiao G."/>
            <person name="Zheng P."/>
            <person name="Cen K."/>
            <person name="Zhan S."/>
            <person name="Wang C."/>
        </authorList>
    </citation>
    <scope>NUCLEOTIDE SEQUENCE [LARGE SCALE GENOMIC DNA]</scope>
    <source>
        <strain evidence="6 7">RCEF 2490</strain>
    </source>
</reference>
<name>A0A166P9P7_9HYPO</name>
<evidence type="ECO:0000313" key="7">
    <source>
        <dbReference type="Proteomes" id="UP000078544"/>
    </source>
</evidence>
<dbReference type="InterPro" id="IPR013154">
    <property type="entry name" value="ADH-like_N"/>
</dbReference>
<dbReference type="Pfam" id="PF08240">
    <property type="entry name" value="ADH_N"/>
    <property type="match status" value="1"/>
</dbReference>
<gene>
    <name evidence="6" type="ORF">AAL_04491</name>
</gene>
<dbReference type="Pfam" id="PF00107">
    <property type="entry name" value="ADH_zinc_N"/>
    <property type="match status" value="1"/>
</dbReference>
<dbReference type="PANTHER" id="PTHR48106:SF13">
    <property type="entry name" value="QUINONE OXIDOREDUCTASE-RELATED"/>
    <property type="match status" value="1"/>
</dbReference>
<keyword evidence="2" id="KW-0560">Oxidoreductase</keyword>
<dbReference type="GO" id="GO:0070402">
    <property type="term" value="F:NADPH binding"/>
    <property type="evidence" value="ECO:0007669"/>
    <property type="project" value="TreeGrafter"/>
</dbReference>
<dbReference type="SUPFAM" id="SSF50129">
    <property type="entry name" value="GroES-like"/>
    <property type="match status" value="1"/>
</dbReference>
<evidence type="ECO:0000259" key="5">
    <source>
        <dbReference type="SMART" id="SM00829"/>
    </source>
</evidence>
<dbReference type="FunFam" id="3.40.50.720:FF:000053">
    <property type="entry name" value="Quinone oxidoreductase 1"/>
    <property type="match status" value="1"/>
</dbReference>
<protein>
    <recommendedName>
        <fullName evidence="4">Probable quinone oxidoreductase</fullName>
    </recommendedName>
    <alternativeName>
        <fullName evidence="3">NADPH:quinone reductase</fullName>
    </alternativeName>
</protein>
<dbReference type="InterPro" id="IPR011032">
    <property type="entry name" value="GroES-like_sf"/>
</dbReference>
<dbReference type="CDD" id="cd05286">
    <property type="entry name" value="QOR2"/>
    <property type="match status" value="1"/>
</dbReference>
<evidence type="ECO:0000256" key="2">
    <source>
        <dbReference type="ARBA" id="ARBA00023002"/>
    </source>
</evidence>
<dbReference type="GO" id="GO:0005829">
    <property type="term" value="C:cytosol"/>
    <property type="evidence" value="ECO:0007669"/>
    <property type="project" value="TreeGrafter"/>
</dbReference>
<evidence type="ECO:0000256" key="1">
    <source>
        <dbReference type="ARBA" id="ARBA00022857"/>
    </source>
</evidence>
<sequence length="328" mass="35028">MAAVPSTMKAIVVSAHGGPEVLQYTDVPVPRPSAGQVLVRNEFSGVNYIDTYFRTGLYQAQLPLIPGREAAGHVVAVEGGSTLVSHGQRVVYMQDGTYAQYTAVDVEKLVPIPNPIATQQAAAVYLQGLTAWTFVRQAADVKPGQWVLVHAAAGGVGLLLLQLLRGSNAKTIATASTPQKCQLARSNGADWTINSHDPDMVAKVKEITEGHGIDVIFDGVGAATFDADLEMIAMRGLLVSFGNASGPVPPVNLLRLGPKNVKLMRPVVNGYIAERKALEKFASELFELVMLGVVKVVLHKTYPLSEAARAHVDIESRQTSGKLLINCD</sequence>
<dbReference type="GO" id="GO:0035925">
    <property type="term" value="F:mRNA 3'-UTR AU-rich region binding"/>
    <property type="evidence" value="ECO:0007669"/>
    <property type="project" value="TreeGrafter"/>
</dbReference>
<dbReference type="PROSITE" id="PS01162">
    <property type="entry name" value="QOR_ZETA_CRYSTAL"/>
    <property type="match status" value="1"/>
</dbReference>
<dbReference type="GO" id="GO:0003960">
    <property type="term" value="F:quinone reductase (NADPH) activity"/>
    <property type="evidence" value="ECO:0007669"/>
    <property type="project" value="InterPro"/>
</dbReference>
<organism evidence="6 7">
    <name type="scientific">Moelleriella libera RCEF 2490</name>
    <dbReference type="NCBI Taxonomy" id="1081109"/>
    <lineage>
        <taxon>Eukaryota</taxon>
        <taxon>Fungi</taxon>
        <taxon>Dikarya</taxon>
        <taxon>Ascomycota</taxon>
        <taxon>Pezizomycotina</taxon>
        <taxon>Sordariomycetes</taxon>
        <taxon>Hypocreomycetidae</taxon>
        <taxon>Hypocreales</taxon>
        <taxon>Clavicipitaceae</taxon>
        <taxon>Moelleriella</taxon>
    </lineage>
</organism>
<dbReference type="AlphaFoldDB" id="A0A166P9P7"/>
<dbReference type="InterPro" id="IPR013149">
    <property type="entry name" value="ADH-like_C"/>
</dbReference>
<comment type="caution">
    <text evidence="6">The sequence shown here is derived from an EMBL/GenBank/DDBJ whole genome shotgun (WGS) entry which is preliminary data.</text>
</comment>
<dbReference type="Proteomes" id="UP000078544">
    <property type="component" value="Unassembled WGS sequence"/>
</dbReference>
<dbReference type="InterPro" id="IPR002364">
    <property type="entry name" value="Quin_OxRdtase/zeta-crystal_CS"/>
</dbReference>
<evidence type="ECO:0000256" key="4">
    <source>
        <dbReference type="ARBA" id="ARBA00070796"/>
    </source>
</evidence>
<dbReference type="GO" id="GO:0008270">
    <property type="term" value="F:zinc ion binding"/>
    <property type="evidence" value="ECO:0007669"/>
    <property type="project" value="InterPro"/>
</dbReference>
<dbReference type="Gene3D" id="3.40.50.720">
    <property type="entry name" value="NAD(P)-binding Rossmann-like Domain"/>
    <property type="match status" value="1"/>
</dbReference>
<dbReference type="PANTHER" id="PTHR48106">
    <property type="entry name" value="QUINONE OXIDOREDUCTASE PIG3-RELATED"/>
    <property type="match status" value="1"/>
</dbReference>
<dbReference type="STRING" id="1081109.A0A166P9P7"/>
<evidence type="ECO:0000313" key="6">
    <source>
        <dbReference type="EMBL" id="KZZ95260.1"/>
    </source>
</evidence>
<dbReference type="SMART" id="SM00829">
    <property type="entry name" value="PKS_ER"/>
    <property type="match status" value="1"/>
</dbReference>
<dbReference type="InterPro" id="IPR036291">
    <property type="entry name" value="NAD(P)-bd_dom_sf"/>
</dbReference>
<dbReference type="SUPFAM" id="SSF51735">
    <property type="entry name" value="NAD(P)-binding Rossmann-fold domains"/>
    <property type="match status" value="1"/>
</dbReference>
<dbReference type="InterPro" id="IPR020843">
    <property type="entry name" value="ER"/>
</dbReference>
<keyword evidence="1" id="KW-0521">NADP</keyword>
<evidence type="ECO:0000256" key="3">
    <source>
        <dbReference type="ARBA" id="ARBA00043088"/>
    </source>
</evidence>
<dbReference type="OrthoDB" id="48317at2759"/>
<accession>A0A166P9P7</accession>
<keyword evidence="7" id="KW-1185">Reference proteome</keyword>
<proteinExistence type="predicted"/>
<feature type="domain" description="Enoyl reductase (ER)" evidence="5">
    <location>
        <begin position="17"/>
        <end position="325"/>
    </location>
</feature>